<keyword evidence="8 10" id="KW-0472">Membrane</keyword>
<evidence type="ECO:0000256" key="9">
    <source>
        <dbReference type="ARBA" id="ARBA00031636"/>
    </source>
</evidence>
<feature type="transmembrane region" description="Helical" evidence="10">
    <location>
        <begin position="28"/>
        <end position="55"/>
    </location>
</feature>
<feature type="transmembrane region" description="Helical" evidence="10">
    <location>
        <begin position="148"/>
        <end position="166"/>
    </location>
</feature>
<sequence>MSKYIQLFKDALKGDEERDYTSLSINKGIFLLSVPMVIEMFFEASFALADAFFVARYVGTLGVAAVGLTESVLTIIYSMAWGLSSAAAAVIARRVGEKDNQKAGLALANVTLISVSFGLIIAGFGYYFSTDILRLMGGSEELVQEGHWYTRIQFLSSPIIILLFTLSGSLRGAGSASLAMKSVIIANVLNIALDYLFIPVMGLGIKGAAIATMIGRTVGVLYQLYILTNASSKLQLLLRDFIPKKAIIGNIIKIAAGSTGQFLIQSASWVFMVRILSIYGSEVIAGYTIALRIIIFTILPSWGLANSGATLVGQNLGAGKPERAVKSAWTIAYINMAFMTFIAIFFFLFAEPFIIFFDSTPQVVETGVSCLKILASGYIVFALGMVITQAINGAGDTVPPTIFNLVCFWFIQIPLAYYLAETVGWRETGVFVSIVVADFILAISAVVYFRTNRWQKKKV</sequence>
<dbReference type="RefSeq" id="WP_111371840.1">
    <property type="nucleotide sequence ID" value="NZ_CP029480.1"/>
</dbReference>
<evidence type="ECO:0000256" key="10">
    <source>
        <dbReference type="SAM" id="Phobius"/>
    </source>
</evidence>
<feature type="transmembrane region" description="Helical" evidence="10">
    <location>
        <begin position="204"/>
        <end position="225"/>
    </location>
</feature>
<dbReference type="EMBL" id="CP029480">
    <property type="protein sequence ID" value="AWV98647.1"/>
    <property type="molecule type" value="Genomic_DNA"/>
</dbReference>
<name>A0A2Z4GBR6_9BACT</name>
<dbReference type="PANTHER" id="PTHR43298:SF2">
    <property type="entry name" value="FMN_FAD EXPORTER YEEO-RELATED"/>
    <property type="match status" value="1"/>
</dbReference>
<dbReference type="AlphaFoldDB" id="A0A2Z4GBR6"/>
<evidence type="ECO:0000256" key="6">
    <source>
        <dbReference type="ARBA" id="ARBA00022989"/>
    </source>
</evidence>
<dbReference type="CDD" id="cd13139">
    <property type="entry name" value="MATE_like_14"/>
    <property type="match status" value="1"/>
</dbReference>
<evidence type="ECO:0000256" key="5">
    <source>
        <dbReference type="ARBA" id="ARBA00022692"/>
    </source>
</evidence>
<evidence type="ECO:0000256" key="1">
    <source>
        <dbReference type="ARBA" id="ARBA00004651"/>
    </source>
</evidence>
<feature type="transmembrane region" description="Helical" evidence="10">
    <location>
        <begin position="375"/>
        <end position="395"/>
    </location>
</feature>
<dbReference type="InterPro" id="IPR050222">
    <property type="entry name" value="MATE_MdtK"/>
</dbReference>
<keyword evidence="6 10" id="KW-1133">Transmembrane helix</keyword>
<evidence type="ECO:0000256" key="3">
    <source>
        <dbReference type="ARBA" id="ARBA00022449"/>
    </source>
</evidence>
<keyword evidence="3" id="KW-0050">Antiport</keyword>
<evidence type="ECO:0000313" key="11">
    <source>
        <dbReference type="EMBL" id="AWV98647.1"/>
    </source>
</evidence>
<organism evidence="11 12">
    <name type="scientific">Arcticibacterium luteifluviistationis</name>
    <dbReference type="NCBI Taxonomy" id="1784714"/>
    <lineage>
        <taxon>Bacteria</taxon>
        <taxon>Pseudomonadati</taxon>
        <taxon>Bacteroidota</taxon>
        <taxon>Cytophagia</taxon>
        <taxon>Cytophagales</taxon>
        <taxon>Leadbetterellaceae</taxon>
        <taxon>Arcticibacterium</taxon>
    </lineage>
</organism>
<feature type="transmembrane region" description="Helical" evidence="10">
    <location>
        <begin position="246"/>
        <end position="264"/>
    </location>
</feature>
<feature type="transmembrane region" description="Helical" evidence="10">
    <location>
        <begin position="284"/>
        <end position="305"/>
    </location>
</feature>
<keyword evidence="2" id="KW-0813">Transport</keyword>
<feature type="transmembrane region" description="Helical" evidence="10">
    <location>
        <begin position="104"/>
        <end position="128"/>
    </location>
</feature>
<gene>
    <name evidence="11" type="ORF">DJ013_10890</name>
</gene>
<dbReference type="Pfam" id="PF01554">
    <property type="entry name" value="MatE"/>
    <property type="match status" value="2"/>
</dbReference>
<dbReference type="InterPro" id="IPR002528">
    <property type="entry name" value="MATE_fam"/>
</dbReference>
<feature type="transmembrane region" description="Helical" evidence="10">
    <location>
        <begin position="402"/>
        <end position="419"/>
    </location>
</feature>
<evidence type="ECO:0000313" key="12">
    <source>
        <dbReference type="Proteomes" id="UP000249873"/>
    </source>
</evidence>
<keyword evidence="5 10" id="KW-0812">Transmembrane</keyword>
<accession>A0A2Z4GBR6</accession>
<keyword evidence="7" id="KW-0406">Ion transport</keyword>
<evidence type="ECO:0000256" key="7">
    <source>
        <dbReference type="ARBA" id="ARBA00023065"/>
    </source>
</evidence>
<evidence type="ECO:0000256" key="2">
    <source>
        <dbReference type="ARBA" id="ARBA00022448"/>
    </source>
</evidence>
<evidence type="ECO:0000256" key="4">
    <source>
        <dbReference type="ARBA" id="ARBA00022475"/>
    </source>
</evidence>
<dbReference type="KEGG" id="als:DJ013_10890"/>
<comment type="subcellular location">
    <subcellularLocation>
        <location evidence="1">Cell membrane</location>
        <topology evidence="1">Multi-pass membrane protein</topology>
    </subcellularLocation>
</comment>
<dbReference type="GO" id="GO:0042910">
    <property type="term" value="F:xenobiotic transmembrane transporter activity"/>
    <property type="evidence" value="ECO:0007669"/>
    <property type="project" value="InterPro"/>
</dbReference>
<keyword evidence="12" id="KW-1185">Reference proteome</keyword>
<reference evidence="11 12" key="1">
    <citation type="submission" date="2018-05" db="EMBL/GenBank/DDBJ databases">
        <title>Complete genome sequence of Arcticibacterium luteifluviistationis SM1504T, a cytophagaceae bacterium isolated from Arctic surface seawater.</title>
        <authorList>
            <person name="Li Y."/>
            <person name="Qin Q.-L."/>
        </authorList>
    </citation>
    <scope>NUCLEOTIDE SEQUENCE [LARGE SCALE GENOMIC DNA]</scope>
    <source>
        <strain evidence="11 12">SM1504</strain>
    </source>
</reference>
<feature type="transmembrane region" description="Helical" evidence="10">
    <location>
        <begin position="431"/>
        <end position="449"/>
    </location>
</feature>
<keyword evidence="4" id="KW-1003">Cell membrane</keyword>
<dbReference type="Proteomes" id="UP000249873">
    <property type="component" value="Chromosome"/>
</dbReference>
<dbReference type="GO" id="GO:0005886">
    <property type="term" value="C:plasma membrane"/>
    <property type="evidence" value="ECO:0007669"/>
    <property type="project" value="UniProtKB-SubCell"/>
</dbReference>
<evidence type="ECO:0000256" key="8">
    <source>
        <dbReference type="ARBA" id="ARBA00023136"/>
    </source>
</evidence>
<feature type="transmembrane region" description="Helical" evidence="10">
    <location>
        <begin position="330"/>
        <end position="355"/>
    </location>
</feature>
<protein>
    <recommendedName>
        <fullName evidence="9">Multidrug-efflux transporter</fullName>
    </recommendedName>
</protein>
<dbReference type="GO" id="GO:0015297">
    <property type="term" value="F:antiporter activity"/>
    <property type="evidence" value="ECO:0007669"/>
    <property type="project" value="UniProtKB-KW"/>
</dbReference>
<proteinExistence type="predicted"/>
<feature type="transmembrane region" description="Helical" evidence="10">
    <location>
        <begin position="178"/>
        <end position="198"/>
    </location>
</feature>
<dbReference type="PANTHER" id="PTHR43298">
    <property type="entry name" value="MULTIDRUG RESISTANCE PROTEIN NORM-RELATED"/>
    <property type="match status" value="1"/>
</dbReference>
<dbReference type="InterPro" id="IPR048279">
    <property type="entry name" value="MdtK-like"/>
</dbReference>
<dbReference type="OrthoDB" id="9776324at2"/>
<dbReference type="NCBIfam" id="TIGR00797">
    <property type="entry name" value="matE"/>
    <property type="match status" value="1"/>
</dbReference>
<dbReference type="GO" id="GO:0006811">
    <property type="term" value="P:monoatomic ion transport"/>
    <property type="evidence" value="ECO:0007669"/>
    <property type="project" value="UniProtKB-KW"/>
</dbReference>
<dbReference type="PIRSF" id="PIRSF006603">
    <property type="entry name" value="DinF"/>
    <property type="match status" value="1"/>
</dbReference>